<keyword evidence="2" id="KW-0732">Signal</keyword>
<name>A0A1W9YPH4_MYCBA</name>
<feature type="region of interest" description="Disordered" evidence="1">
    <location>
        <begin position="22"/>
        <end position="43"/>
    </location>
</feature>
<sequence length="135" mass="14222">MGHDVRTLTVLATAALVSVGCSSPESAQPAASTPAGVPAMTDQQEAPERVLVNVTIADGVVTPTNQQVQAAVDQPILIRVRSDVPDELHVHATPEHTFEVKPGPPQTFQFTVEVPGRVDVELHGAHRVVATIAVQ</sequence>
<feature type="signal peptide" evidence="2">
    <location>
        <begin position="1"/>
        <end position="27"/>
    </location>
</feature>
<evidence type="ECO:0000256" key="1">
    <source>
        <dbReference type="SAM" id="MobiDB-lite"/>
    </source>
</evidence>
<protein>
    <recommendedName>
        <fullName evidence="5">EfeO-type cupredoxin-like domain-containing protein</fullName>
    </recommendedName>
</protein>
<evidence type="ECO:0000256" key="2">
    <source>
        <dbReference type="SAM" id="SignalP"/>
    </source>
</evidence>
<evidence type="ECO:0000313" key="3">
    <source>
        <dbReference type="EMBL" id="ORA01956.1"/>
    </source>
</evidence>
<feature type="chain" id="PRO_5013072009" description="EfeO-type cupredoxin-like domain-containing protein" evidence="2">
    <location>
        <begin position="28"/>
        <end position="135"/>
    </location>
</feature>
<dbReference type="InterPro" id="IPR008972">
    <property type="entry name" value="Cupredoxin"/>
</dbReference>
<dbReference type="SUPFAM" id="SSF49503">
    <property type="entry name" value="Cupredoxins"/>
    <property type="match status" value="1"/>
</dbReference>
<evidence type="ECO:0000313" key="4">
    <source>
        <dbReference type="Proteomes" id="UP000192366"/>
    </source>
</evidence>
<comment type="caution">
    <text evidence="3">The sequence shown here is derived from an EMBL/GenBank/DDBJ whole genome shotgun (WGS) entry which is preliminary data.</text>
</comment>
<dbReference type="EMBL" id="MVHJ01000037">
    <property type="protein sequence ID" value="ORA01956.1"/>
    <property type="molecule type" value="Genomic_DNA"/>
</dbReference>
<accession>A0A1W9YPH4</accession>
<feature type="compositionally biased region" description="Polar residues" evidence="1">
    <location>
        <begin position="22"/>
        <end position="31"/>
    </location>
</feature>
<evidence type="ECO:0008006" key="5">
    <source>
        <dbReference type="Google" id="ProtNLM"/>
    </source>
</evidence>
<organism evidence="3 4">
    <name type="scientific">Mycolicibacterium bacteremicum</name>
    <name type="common">Mycobacterium bacteremicum</name>
    <dbReference type="NCBI Taxonomy" id="564198"/>
    <lineage>
        <taxon>Bacteria</taxon>
        <taxon>Bacillati</taxon>
        <taxon>Actinomycetota</taxon>
        <taxon>Actinomycetes</taxon>
        <taxon>Mycobacteriales</taxon>
        <taxon>Mycobacteriaceae</taxon>
        <taxon>Mycolicibacterium</taxon>
    </lineage>
</organism>
<dbReference type="Proteomes" id="UP000192366">
    <property type="component" value="Unassembled WGS sequence"/>
</dbReference>
<dbReference type="PROSITE" id="PS51257">
    <property type="entry name" value="PROKAR_LIPOPROTEIN"/>
    <property type="match status" value="1"/>
</dbReference>
<dbReference type="AlphaFoldDB" id="A0A1W9YPH4"/>
<dbReference type="STRING" id="564198.BST17_25935"/>
<gene>
    <name evidence="3" type="ORF">BST17_25935</name>
</gene>
<dbReference type="Gene3D" id="2.60.40.420">
    <property type="entry name" value="Cupredoxins - blue copper proteins"/>
    <property type="match status" value="1"/>
</dbReference>
<reference evidence="3 4" key="1">
    <citation type="submission" date="2017-02" db="EMBL/GenBank/DDBJ databases">
        <title>The new phylogeny of genus Mycobacterium.</title>
        <authorList>
            <person name="Tortoli E."/>
            <person name="Trovato A."/>
            <person name="Cirillo D.M."/>
        </authorList>
    </citation>
    <scope>NUCLEOTIDE SEQUENCE [LARGE SCALE GENOMIC DNA]</scope>
    <source>
        <strain evidence="3 4">DSM 45578</strain>
    </source>
</reference>
<proteinExistence type="predicted"/>
<keyword evidence="4" id="KW-1185">Reference proteome</keyword>